<accession>A0AAW2WKJ2</accession>
<reference evidence="2" key="1">
    <citation type="submission" date="2020-06" db="EMBL/GenBank/DDBJ databases">
        <authorList>
            <person name="Li T."/>
            <person name="Hu X."/>
            <person name="Zhang T."/>
            <person name="Song X."/>
            <person name="Zhang H."/>
            <person name="Dai N."/>
            <person name="Sheng W."/>
            <person name="Hou X."/>
            <person name="Wei L."/>
        </authorList>
    </citation>
    <scope>NUCLEOTIDE SEQUENCE</scope>
    <source>
        <strain evidence="2">G02</strain>
        <tissue evidence="2">Leaf</tissue>
    </source>
</reference>
<reference evidence="2" key="2">
    <citation type="journal article" date="2024" name="Plant">
        <title>Genomic evolution and insights into agronomic trait innovations of Sesamum species.</title>
        <authorList>
            <person name="Miao H."/>
            <person name="Wang L."/>
            <person name="Qu L."/>
            <person name="Liu H."/>
            <person name="Sun Y."/>
            <person name="Le M."/>
            <person name="Wang Q."/>
            <person name="Wei S."/>
            <person name="Zheng Y."/>
            <person name="Lin W."/>
            <person name="Duan Y."/>
            <person name="Cao H."/>
            <person name="Xiong S."/>
            <person name="Wang X."/>
            <person name="Wei L."/>
            <person name="Li C."/>
            <person name="Ma Q."/>
            <person name="Ju M."/>
            <person name="Zhao R."/>
            <person name="Li G."/>
            <person name="Mu C."/>
            <person name="Tian Q."/>
            <person name="Mei H."/>
            <person name="Zhang T."/>
            <person name="Gao T."/>
            <person name="Zhang H."/>
        </authorList>
    </citation>
    <scope>NUCLEOTIDE SEQUENCE</scope>
    <source>
        <strain evidence="2">G02</strain>
    </source>
</reference>
<dbReference type="AlphaFoldDB" id="A0AAW2WKJ2"/>
<proteinExistence type="predicted"/>
<sequence>MEEHLHPARNSMGNTSNGVDRDNEMASATPLSNEFHPSQLKRVNRGRPPCSSHCSKQGHSSRQNVCGSCCIIKNRNLSIKSKIDKARCRFYIP</sequence>
<evidence type="ECO:0000256" key="1">
    <source>
        <dbReference type="SAM" id="MobiDB-lite"/>
    </source>
</evidence>
<name>A0AAW2WKJ2_SESRA</name>
<feature type="compositionally biased region" description="Polar residues" evidence="1">
    <location>
        <begin position="52"/>
        <end position="63"/>
    </location>
</feature>
<organism evidence="2">
    <name type="scientific">Sesamum radiatum</name>
    <name type="common">Black benniseed</name>
    <dbReference type="NCBI Taxonomy" id="300843"/>
    <lineage>
        <taxon>Eukaryota</taxon>
        <taxon>Viridiplantae</taxon>
        <taxon>Streptophyta</taxon>
        <taxon>Embryophyta</taxon>
        <taxon>Tracheophyta</taxon>
        <taxon>Spermatophyta</taxon>
        <taxon>Magnoliopsida</taxon>
        <taxon>eudicotyledons</taxon>
        <taxon>Gunneridae</taxon>
        <taxon>Pentapetalae</taxon>
        <taxon>asterids</taxon>
        <taxon>lamiids</taxon>
        <taxon>Lamiales</taxon>
        <taxon>Pedaliaceae</taxon>
        <taxon>Sesamum</taxon>
    </lineage>
</organism>
<comment type="caution">
    <text evidence="2">The sequence shown here is derived from an EMBL/GenBank/DDBJ whole genome shotgun (WGS) entry which is preliminary data.</text>
</comment>
<gene>
    <name evidence="2" type="ORF">Sradi_0063000</name>
</gene>
<dbReference type="EMBL" id="JACGWJ010000001">
    <property type="protein sequence ID" value="KAL0441241.1"/>
    <property type="molecule type" value="Genomic_DNA"/>
</dbReference>
<evidence type="ECO:0000313" key="2">
    <source>
        <dbReference type="EMBL" id="KAL0441241.1"/>
    </source>
</evidence>
<feature type="region of interest" description="Disordered" evidence="1">
    <location>
        <begin position="1"/>
        <end position="63"/>
    </location>
</feature>
<protein>
    <submittedName>
        <fullName evidence="2">Uncharacterized protein</fullName>
    </submittedName>
</protein>